<dbReference type="PANTHER" id="PTHR31307:SF6">
    <property type="entry name" value="OS01G0718900 PROTEIN"/>
    <property type="match status" value="1"/>
</dbReference>
<evidence type="ECO:0000256" key="1">
    <source>
        <dbReference type="SAM" id="MobiDB-lite"/>
    </source>
</evidence>
<organism evidence="3 4">
    <name type="scientific">Kalanchoe fedtschenkoi</name>
    <name type="common">Lavender scallops</name>
    <name type="synonym">South American air plant</name>
    <dbReference type="NCBI Taxonomy" id="63787"/>
    <lineage>
        <taxon>Eukaryota</taxon>
        <taxon>Viridiplantae</taxon>
        <taxon>Streptophyta</taxon>
        <taxon>Embryophyta</taxon>
        <taxon>Tracheophyta</taxon>
        <taxon>Spermatophyta</taxon>
        <taxon>Magnoliopsida</taxon>
        <taxon>eudicotyledons</taxon>
        <taxon>Gunneridae</taxon>
        <taxon>Pentapetalae</taxon>
        <taxon>Saxifragales</taxon>
        <taxon>Crassulaceae</taxon>
        <taxon>Kalanchoe</taxon>
    </lineage>
</organism>
<reference evidence="3" key="1">
    <citation type="submission" date="2021-01" db="UniProtKB">
        <authorList>
            <consortium name="EnsemblPlants"/>
        </authorList>
    </citation>
    <scope>IDENTIFICATION</scope>
</reference>
<dbReference type="OMA" id="VAYDWRE"/>
<evidence type="ECO:0000259" key="2">
    <source>
        <dbReference type="Pfam" id="PF13837"/>
    </source>
</evidence>
<dbReference type="PANTHER" id="PTHR31307">
    <property type="entry name" value="TRIHELIX TRANSCRIPTION FACTOR ASIL2"/>
    <property type="match status" value="1"/>
</dbReference>
<feature type="domain" description="Myb/SANT-like DNA-binding" evidence="2">
    <location>
        <begin position="67"/>
        <end position="127"/>
    </location>
</feature>
<dbReference type="Pfam" id="PF13837">
    <property type="entry name" value="Myb_DNA-bind_4"/>
    <property type="match status" value="1"/>
</dbReference>
<dbReference type="Proteomes" id="UP000594263">
    <property type="component" value="Unplaced"/>
</dbReference>
<dbReference type="AlphaFoldDB" id="A0A7N0V099"/>
<dbReference type="GO" id="GO:0005634">
    <property type="term" value="C:nucleus"/>
    <property type="evidence" value="ECO:0007669"/>
    <property type="project" value="TreeGrafter"/>
</dbReference>
<keyword evidence="4" id="KW-1185">Reference proteome</keyword>
<evidence type="ECO:0000313" key="3">
    <source>
        <dbReference type="EnsemblPlants" id="Kaladp0092s0133.1.v1.1"/>
    </source>
</evidence>
<sequence>MGVGPFLATEPEFEREAFFVSTSIYPQAGRPITKRRLDFASEFRISPSFSPESSDSFFFPGEKKVADWTVHGTFILLDAWGDRFLQRGRKSLRSEEWKKVAEKVSKGSKIERTDTQCRNRLDTLKKNKLIYFKKMDVLMSPSPKQPGLSCGVDSRECVFSNPRVYLNRANGLDEVRDSPGHSDSTEDDTYDSDGLPPRRKRPGRANNPNNKNDCSPMTLLADSLHNFSKIYEKFQRSKRQQMVELEKMRMDCHRDLEQQKKILQMVEIAKIWQGGDEDNSASADNISS</sequence>
<dbReference type="InterPro" id="IPR044823">
    <property type="entry name" value="ASIL1/2-like"/>
</dbReference>
<dbReference type="InterPro" id="IPR044822">
    <property type="entry name" value="Myb_DNA-bind_4"/>
</dbReference>
<feature type="compositionally biased region" description="Basic and acidic residues" evidence="1">
    <location>
        <begin position="171"/>
        <end position="184"/>
    </location>
</feature>
<dbReference type="EnsemblPlants" id="Kaladp0092s0133.1.v1.1">
    <property type="protein sequence ID" value="Kaladp0092s0133.1.v1.1"/>
    <property type="gene ID" value="Kaladp0092s0133.v1.1"/>
</dbReference>
<feature type="region of interest" description="Disordered" evidence="1">
    <location>
        <begin position="170"/>
        <end position="215"/>
    </location>
</feature>
<evidence type="ECO:0000313" key="4">
    <source>
        <dbReference type="Proteomes" id="UP000594263"/>
    </source>
</evidence>
<dbReference type="GO" id="GO:0000976">
    <property type="term" value="F:transcription cis-regulatory region binding"/>
    <property type="evidence" value="ECO:0007669"/>
    <property type="project" value="TreeGrafter"/>
</dbReference>
<protein>
    <recommendedName>
        <fullName evidence="2">Myb/SANT-like DNA-binding domain-containing protein</fullName>
    </recommendedName>
</protein>
<dbReference type="Gramene" id="Kaladp0092s0133.1.v1.1">
    <property type="protein sequence ID" value="Kaladp0092s0133.1.v1.1"/>
    <property type="gene ID" value="Kaladp0092s0133.v1.1"/>
</dbReference>
<accession>A0A7N0V099</accession>
<name>A0A7N0V099_KALFE</name>
<feature type="compositionally biased region" description="Polar residues" evidence="1">
    <location>
        <begin position="206"/>
        <end position="215"/>
    </location>
</feature>
<proteinExistence type="predicted"/>